<keyword evidence="6" id="KW-0732">Signal</keyword>
<reference evidence="8 9" key="1">
    <citation type="submission" date="2018-09" db="EMBL/GenBank/DDBJ databases">
        <title>Altererythrobacter sp.Ery1 and Ery12, the genome sequencing of novel strains in genus Alterythrobacter.</title>
        <authorList>
            <person name="Cheng H."/>
            <person name="Wu Y.-H."/>
            <person name="Fang C."/>
            <person name="Xu X.-W."/>
        </authorList>
    </citation>
    <scope>NUCLEOTIDE SEQUENCE [LARGE SCALE GENOMIC DNA]</scope>
    <source>
        <strain evidence="8 9">Ery12</strain>
    </source>
</reference>
<comment type="subcellular location">
    <subcellularLocation>
        <location evidence="1">Membrane</location>
    </subcellularLocation>
</comment>
<dbReference type="Pfam" id="PF01103">
    <property type="entry name" value="Omp85"/>
    <property type="match status" value="1"/>
</dbReference>
<name>A0A419R322_9SPHN</name>
<keyword evidence="9" id="KW-1185">Reference proteome</keyword>
<dbReference type="AlphaFoldDB" id="A0A419R322"/>
<dbReference type="InterPro" id="IPR000184">
    <property type="entry name" value="Bac_surfAg_D15"/>
</dbReference>
<keyword evidence="3" id="KW-0812">Transmembrane</keyword>
<evidence type="ECO:0000256" key="5">
    <source>
        <dbReference type="SAM" id="MobiDB-lite"/>
    </source>
</evidence>
<evidence type="ECO:0000256" key="4">
    <source>
        <dbReference type="ARBA" id="ARBA00023136"/>
    </source>
</evidence>
<dbReference type="Gene3D" id="3.10.20.310">
    <property type="entry name" value="membrane protein fhac"/>
    <property type="match status" value="2"/>
</dbReference>
<feature type="region of interest" description="Disordered" evidence="5">
    <location>
        <begin position="35"/>
        <end position="95"/>
    </location>
</feature>
<keyword evidence="2" id="KW-1134">Transmembrane beta strand</keyword>
<feature type="chain" id="PRO_5019293678" evidence="6">
    <location>
        <begin position="34"/>
        <end position="778"/>
    </location>
</feature>
<accession>A0A419R322</accession>
<protein>
    <submittedName>
        <fullName evidence="8">Outer membrane protein assembly factor</fullName>
    </submittedName>
</protein>
<evidence type="ECO:0000259" key="7">
    <source>
        <dbReference type="Pfam" id="PF01103"/>
    </source>
</evidence>
<dbReference type="PANTHER" id="PTHR12815:SF18">
    <property type="entry name" value="SORTING AND ASSEMBLY MACHINERY COMPONENT 50 HOMOLOG"/>
    <property type="match status" value="1"/>
</dbReference>
<gene>
    <name evidence="8" type="ORF">D6858_05965</name>
</gene>
<dbReference type="Gene3D" id="2.40.160.50">
    <property type="entry name" value="membrane protein fhac: a member of the omp85/tpsb transporter family"/>
    <property type="match status" value="1"/>
</dbReference>
<evidence type="ECO:0000313" key="9">
    <source>
        <dbReference type="Proteomes" id="UP000284322"/>
    </source>
</evidence>
<evidence type="ECO:0000313" key="8">
    <source>
        <dbReference type="EMBL" id="RJX68563.1"/>
    </source>
</evidence>
<dbReference type="Proteomes" id="UP000284322">
    <property type="component" value="Unassembled WGS sequence"/>
</dbReference>
<keyword evidence="4" id="KW-0472">Membrane</keyword>
<organism evidence="8 9">
    <name type="scientific">Tsuneonella suprasediminis</name>
    <dbReference type="NCBI Taxonomy" id="2306996"/>
    <lineage>
        <taxon>Bacteria</taxon>
        <taxon>Pseudomonadati</taxon>
        <taxon>Pseudomonadota</taxon>
        <taxon>Alphaproteobacteria</taxon>
        <taxon>Sphingomonadales</taxon>
        <taxon>Erythrobacteraceae</taxon>
        <taxon>Tsuneonella</taxon>
    </lineage>
</organism>
<evidence type="ECO:0000256" key="1">
    <source>
        <dbReference type="ARBA" id="ARBA00004370"/>
    </source>
</evidence>
<proteinExistence type="predicted"/>
<dbReference type="EMBL" id="RAHJ01000017">
    <property type="protein sequence ID" value="RJX68563.1"/>
    <property type="molecule type" value="Genomic_DNA"/>
</dbReference>
<feature type="compositionally biased region" description="Low complexity" evidence="5">
    <location>
        <begin position="35"/>
        <end position="49"/>
    </location>
</feature>
<evidence type="ECO:0000256" key="6">
    <source>
        <dbReference type="SAM" id="SignalP"/>
    </source>
</evidence>
<feature type="signal peptide" evidence="6">
    <location>
        <begin position="1"/>
        <end position="33"/>
    </location>
</feature>
<evidence type="ECO:0000256" key="2">
    <source>
        <dbReference type="ARBA" id="ARBA00022452"/>
    </source>
</evidence>
<comment type="caution">
    <text evidence="8">The sequence shown here is derived from an EMBL/GenBank/DDBJ whole genome shotgun (WGS) entry which is preliminary data.</text>
</comment>
<sequence>MPVPAPRKTPRCRKWASHSSLLTIIAAALAAVAAPQGAVAQDAGAATADSSDDQDTTAPDAAATADQGADQPTVRLPGDPDSENPARPRRAPRTLQDLIPDTAVADPEAWAQQGAPQDASADADAIAGESLAADSPLNDAPQIAIPWPDELDLPQLAPLEPDDTIQFADLDEDMQAPTLEDGDVRSVAGNLKLAFPKDEAAFPKRGEFTDRFRSMSTIAELNKNGNNLAQLAARAKSDEELLATLLRVYGYYDAQIIRTVEDNSGDSPDADGKAQVRFDIIPGQHYRFGAIDMGDLATAPDAETLRQAFEIQTGDPMSSDKIVEEQADLDTALGETGYPFAAIRAPSLLIDHDRVEGDLTMPVSPNGKFVFGEVVSKMPDFLSSRHLEEIARFERGDVYQRSLSTDLRRAIVATGLVSSVTITPRAVTPPAGDTPGTVAMDVEMTPAKLRTIAGAIGYGKAEGFRVEASWEHRNLFPPEGMLRVRGIAGTREQLLGVTFRKNNFKGRDKVLTVDAFASTIDTDAYDANTLSLVGSLEKTSTLLFQKPFSWSIGLELVATKERLRLPELGLVIPLDTYFIAAIPGLVEFDTSDDLLNPTKGFRIAGQLSPEVSSRNGVQSFYVRSQIDAAIYKSVGSRVILAGRGRVGSIPGAPLDEIAPSRRFYAGGGGSVRGYGYDAIGPRDQFGANTGGRSLVEASVEARIKTGFFGGALQVVPFIDAGSVSQSVTPTFEDIRIGAGIGVRYLTGFGPLRFDIATPLNPEPSDGPVAVYVSLGQAF</sequence>
<feature type="domain" description="Bacterial surface antigen (D15)" evidence="7">
    <location>
        <begin position="482"/>
        <end position="778"/>
    </location>
</feature>
<dbReference type="PANTHER" id="PTHR12815">
    <property type="entry name" value="SORTING AND ASSEMBLY MACHINERY SAMM50 PROTEIN FAMILY MEMBER"/>
    <property type="match status" value="1"/>
</dbReference>
<dbReference type="InterPro" id="IPR039910">
    <property type="entry name" value="D15-like"/>
</dbReference>
<dbReference type="OrthoDB" id="9769707at2"/>
<feature type="compositionally biased region" description="Low complexity" evidence="5">
    <location>
        <begin position="56"/>
        <end position="73"/>
    </location>
</feature>
<evidence type="ECO:0000256" key="3">
    <source>
        <dbReference type="ARBA" id="ARBA00022692"/>
    </source>
</evidence>
<dbReference type="GO" id="GO:0019867">
    <property type="term" value="C:outer membrane"/>
    <property type="evidence" value="ECO:0007669"/>
    <property type="project" value="InterPro"/>
</dbReference>